<comment type="similarity">
    <text evidence="1 7">Belongs to the SbcD family.</text>
</comment>
<dbReference type="GO" id="GO:0004527">
    <property type="term" value="F:exonuclease activity"/>
    <property type="evidence" value="ECO:0007669"/>
    <property type="project" value="UniProtKB-KW"/>
</dbReference>
<evidence type="ECO:0000313" key="11">
    <source>
        <dbReference type="Proteomes" id="UP001183176"/>
    </source>
</evidence>
<dbReference type="InterPro" id="IPR041796">
    <property type="entry name" value="Mre11_N"/>
</dbReference>
<dbReference type="PANTHER" id="PTHR30337">
    <property type="entry name" value="COMPONENT OF ATP-DEPENDENT DSDNA EXONUCLEASE"/>
    <property type="match status" value="1"/>
</dbReference>
<dbReference type="InterPro" id="IPR026843">
    <property type="entry name" value="SbcD_C"/>
</dbReference>
<dbReference type="InterPro" id="IPR004843">
    <property type="entry name" value="Calcineurin-like_PHP"/>
</dbReference>
<evidence type="ECO:0000256" key="5">
    <source>
        <dbReference type="ARBA" id="ARBA00022801"/>
    </source>
</evidence>
<keyword evidence="7" id="KW-0233">DNA recombination</keyword>
<dbReference type="EMBL" id="JAVREH010000002">
    <property type="protein sequence ID" value="MDT0260261.1"/>
    <property type="molecule type" value="Genomic_DNA"/>
</dbReference>
<feature type="domain" description="Calcineurin-like phosphoesterase" evidence="8">
    <location>
        <begin position="1"/>
        <end position="227"/>
    </location>
</feature>
<dbReference type="Pfam" id="PF00149">
    <property type="entry name" value="Metallophos"/>
    <property type="match status" value="1"/>
</dbReference>
<gene>
    <name evidence="7" type="primary">sbcD</name>
    <name evidence="10" type="ORF">RM423_02520</name>
</gene>
<comment type="subunit">
    <text evidence="2 7">Heterodimer of SbcC and SbcD.</text>
</comment>
<keyword evidence="4 7" id="KW-0540">Nuclease</keyword>
<dbReference type="InterPro" id="IPR050535">
    <property type="entry name" value="DNA_Repair-Maintenance_Comp"/>
</dbReference>
<evidence type="ECO:0000313" key="10">
    <source>
        <dbReference type="EMBL" id="MDT0260261.1"/>
    </source>
</evidence>
<dbReference type="InterPro" id="IPR029052">
    <property type="entry name" value="Metallo-depent_PP-like"/>
</dbReference>
<dbReference type="PANTHER" id="PTHR30337:SF0">
    <property type="entry name" value="NUCLEASE SBCCD SUBUNIT D"/>
    <property type="match status" value="1"/>
</dbReference>
<dbReference type="SUPFAM" id="SSF56300">
    <property type="entry name" value="Metallo-dependent phosphatases"/>
    <property type="match status" value="1"/>
</dbReference>
<dbReference type="NCBIfam" id="TIGR00619">
    <property type="entry name" value="sbcd"/>
    <property type="match status" value="1"/>
</dbReference>
<keyword evidence="6 7" id="KW-0269">Exonuclease</keyword>
<feature type="domain" description="Nuclease SbcCD subunit D C-terminal" evidence="9">
    <location>
        <begin position="284"/>
        <end position="368"/>
    </location>
</feature>
<sequence length="396" mass="41732">MRFLHTSDWHLGRTLHGVDLLDAQRAVLAQIRSLVSDPVDGIAIDAVIVAGDVYDRAVPPIEAVTLLQDTLAALVEHTTVIVTAGNHDSAIRLGFGSRLFTDRLQVRTDLASVGEPVLISDPGGAGEPVAVYPLPYLDPDAARAALSDSGEPLERSHQAVMAAAMSRVRADLARRPVGTRSMVVAHAFVVGGAPSESERSIVVGGVHSVAADTFEGVDYVALGHLHGPQQPKPSGAGASTTVLRYSGSPLRYSFSELAQAKSVTLVDLAADGQVGITAVPLSQPRDMAELTATLDEVLADSAHVQNWVRITVTDRTRPDRLFDRVKSHYPYVLQVLHLPAGAGPAGESAAIAAREQSPRELGADFVRHVTGLGAAEVELDLFAEAYQAALSEPGAS</sequence>
<name>A0ABU2J5L2_9ACTN</name>
<comment type="caution">
    <text evidence="10">The sequence shown here is derived from an EMBL/GenBank/DDBJ whole genome shotgun (WGS) entry which is preliminary data.</text>
</comment>
<dbReference type="CDD" id="cd00840">
    <property type="entry name" value="MPP_Mre11_N"/>
    <property type="match status" value="1"/>
</dbReference>
<evidence type="ECO:0000256" key="3">
    <source>
        <dbReference type="ARBA" id="ARBA00013365"/>
    </source>
</evidence>
<organism evidence="10 11">
    <name type="scientific">Jatrophihabitans lederbergiae</name>
    <dbReference type="NCBI Taxonomy" id="3075547"/>
    <lineage>
        <taxon>Bacteria</taxon>
        <taxon>Bacillati</taxon>
        <taxon>Actinomycetota</taxon>
        <taxon>Actinomycetes</taxon>
        <taxon>Jatrophihabitantales</taxon>
        <taxon>Jatrophihabitantaceae</taxon>
        <taxon>Jatrophihabitans</taxon>
    </lineage>
</organism>
<keyword evidence="5 7" id="KW-0378">Hydrolase</keyword>
<evidence type="ECO:0000256" key="2">
    <source>
        <dbReference type="ARBA" id="ARBA00011322"/>
    </source>
</evidence>
<reference evidence="11" key="1">
    <citation type="submission" date="2023-07" db="EMBL/GenBank/DDBJ databases">
        <title>30 novel species of actinomycetes from the DSMZ collection.</title>
        <authorList>
            <person name="Nouioui I."/>
        </authorList>
    </citation>
    <scope>NUCLEOTIDE SEQUENCE [LARGE SCALE GENOMIC DNA]</scope>
    <source>
        <strain evidence="11">DSM 44399</strain>
    </source>
</reference>
<evidence type="ECO:0000256" key="4">
    <source>
        <dbReference type="ARBA" id="ARBA00022722"/>
    </source>
</evidence>
<dbReference type="Proteomes" id="UP001183176">
    <property type="component" value="Unassembled WGS sequence"/>
</dbReference>
<evidence type="ECO:0000256" key="6">
    <source>
        <dbReference type="ARBA" id="ARBA00022839"/>
    </source>
</evidence>
<accession>A0ABU2J5L2</accession>
<evidence type="ECO:0000256" key="7">
    <source>
        <dbReference type="RuleBase" id="RU363069"/>
    </source>
</evidence>
<comment type="function">
    <text evidence="7">SbcCD cleaves DNA hairpin structures. These structures can inhibit DNA replication and are intermediates in certain DNA recombination reactions. The complex acts as a 3'-&gt;5' double strand exonuclease that can open hairpins. It also has a 5' single-strand endonuclease activity.</text>
</comment>
<evidence type="ECO:0000259" key="9">
    <source>
        <dbReference type="Pfam" id="PF12320"/>
    </source>
</evidence>
<evidence type="ECO:0000259" key="8">
    <source>
        <dbReference type="Pfam" id="PF00149"/>
    </source>
</evidence>
<protein>
    <recommendedName>
        <fullName evidence="3 7">Nuclease SbcCD subunit D</fullName>
    </recommendedName>
</protein>
<evidence type="ECO:0000256" key="1">
    <source>
        <dbReference type="ARBA" id="ARBA00010555"/>
    </source>
</evidence>
<dbReference type="Pfam" id="PF12320">
    <property type="entry name" value="SbcD_C"/>
    <property type="match status" value="1"/>
</dbReference>
<keyword evidence="7" id="KW-0235">DNA replication</keyword>
<keyword evidence="11" id="KW-1185">Reference proteome</keyword>
<dbReference type="Gene3D" id="3.60.21.10">
    <property type="match status" value="1"/>
</dbReference>
<keyword evidence="7" id="KW-0255">Endonuclease</keyword>
<dbReference type="RefSeq" id="WP_311421414.1">
    <property type="nucleotide sequence ID" value="NZ_JAVREH010000002.1"/>
</dbReference>
<dbReference type="InterPro" id="IPR004593">
    <property type="entry name" value="SbcD"/>
</dbReference>
<proteinExistence type="inferred from homology"/>